<evidence type="ECO:0000313" key="2">
    <source>
        <dbReference type="Proteomes" id="UP000605568"/>
    </source>
</evidence>
<sequence>MSDDILHIEASRSMWNGKAKTLCGITIPKPETVWFAWLSSKPRCQACESANRGR</sequence>
<keyword evidence="2" id="KW-1185">Reference proteome</keyword>
<dbReference type="EMBL" id="BNAR01000009">
    <property type="protein sequence ID" value="GHH49267.1"/>
    <property type="molecule type" value="Genomic_DNA"/>
</dbReference>
<evidence type="ECO:0000313" key="1">
    <source>
        <dbReference type="EMBL" id="GHH49267.1"/>
    </source>
</evidence>
<organism evidence="1 2">
    <name type="scientific">Lentzea cavernae</name>
    <dbReference type="NCBI Taxonomy" id="2020703"/>
    <lineage>
        <taxon>Bacteria</taxon>
        <taxon>Bacillati</taxon>
        <taxon>Actinomycetota</taxon>
        <taxon>Actinomycetes</taxon>
        <taxon>Pseudonocardiales</taxon>
        <taxon>Pseudonocardiaceae</taxon>
        <taxon>Lentzea</taxon>
    </lineage>
</organism>
<protein>
    <submittedName>
        <fullName evidence="1">Uncharacterized protein</fullName>
    </submittedName>
</protein>
<accession>A0ABQ3MUQ7</accession>
<reference evidence="2" key="1">
    <citation type="journal article" date="2019" name="Int. J. Syst. Evol. Microbiol.">
        <title>The Global Catalogue of Microorganisms (GCM) 10K type strain sequencing project: providing services to taxonomists for standard genome sequencing and annotation.</title>
        <authorList>
            <consortium name="The Broad Institute Genomics Platform"/>
            <consortium name="The Broad Institute Genome Sequencing Center for Infectious Disease"/>
            <person name="Wu L."/>
            <person name="Ma J."/>
        </authorList>
    </citation>
    <scope>NUCLEOTIDE SEQUENCE [LARGE SCALE GENOMIC DNA]</scope>
    <source>
        <strain evidence="2">CGMCC 4.7367</strain>
    </source>
</reference>
<gene>
    <name evidence="1" type="ORF">GCM10017774_56390</name>
</gene>
<comment type="caution">
    <text evidence="1">The sequence shown here is derived from an EMBL/GenBank/DDBJ whole genome shotgun (WGS) entry which is preliminary data.</text>
</comment>
<name>A0ABQ3MUQ7_9PSEU</name>
<proteinExistence type="predicted"/>
<dbReference type="Proteomes" id="UP000605568">
    <property type="component" value="Unassembled WGS sequence"/>
</dbReference>